<reference evidence="1" key="1">
    <citation type="submission" date="2020-08" db="EMBL/GenBank/DDBJ databases">
        <title>Multicomponent nature underlies the extraordinary mechanical properties of spider dragline silk.</title>
        <authorList>
            <person name="Kono N."/>
            <person name="Nakamura H."/>
            <person name="Mori M."/>
            <person name="Yoshida Y."/>
            <person name="Ohtoshi R."/>
            <person name="Malay A.D."/>
            <person name="Moran D.A.P."/>
            <person name="Tomita M."/>
            <person name="Numata K."/>
            <person name="Arakawa K."/>
        </authorList>
    </citation>
    <scope>NUCLEOTIDE SEQUENCE</scope>
</reference>
<keyword evidence="2" id="KW-1185">Reference proteome</keyword>
<accession>A0A8X6PTX4</accession>
<sequence length="138" mass="15104">MHRQGTKQGSFRYPFVTFKWGEGEARRGNEKDPCSKAVLSVRPSRSFSLSMYVTTTSTPTGHFSESGPCTNARGVVTLTEKMAALWVIDQGVRSYGDVGGVYPDMELSIGFLVISFFCVYDSNIVASLRGEGRGLSET</sequence>
<protein>
    <submittedName>
        <fullName evidence="1">Uncharacterized protein</fullName>
    </submittedName>
</protein>
<comment type="caution">
    <text evidence="1">The sequence shown here is derived from an EMBL/GenBank/DDBJ whole genome shotgun (WGS) entry which is preliminary data.</text>
</comment>
<dbReference type="EMBL" id="BMAW01073774">
    <property type="protein sequence ID" value="GFT89275.1"/>
    <property type="molecule type" value="Genomic_DNA"/>
</dbReference>
<proteinExistence type="predicted"/>
<name>A0A8X6PTX4_NEPPI</name>
<dbReference type="Proteomes" id="UP000887013">
    <property type="component" value="Unassembled WGS sequence"/>
</dbReference>
<organism evidence="1 2">
    <name type="scientific">Nephila pilipes</name>
    <name type="common">Giant wood spider</name>
    <name type="synonym">Nephila maculata</name>
    <dbReference type="NCBI Taxonomy" id="299642"/>
    <lineage>
        <taxon>Eukaryota</taxon>
        <taxon>Metazoa</taxon>
        <taxon>Ecdysozoa</taxon>
        <taxon>Arthropoda</taxon>
        <taxon>Chelicerata</taxon>
        <taxon>Arachnida</taxon>
        <taxon>Araneae</taxon>
        <taxon>Araneomorphae</taxon>
        <taxon>Entelegynae</taxon>
        <taxon>Araneoidea</taxon>
        <taxon>Nephilidae</taxon>
        <taxon>Nephila</taxon>
    </lineage>
</organism>
<gene>
    <name evidence="1" type="ORF">NPIL_169981</name>
</gene>
<evidence type="ECO:0000313" key="1">
    <source>
        <dbReference type="EMBL" id="GFT89275.1"/>
    </source>
</evidence>
<dbReference type="AlphaFoldDB" id="A0A8X6PTX4"/>
<evidence type="ECO:0000313" key="2">
    <source>
        <dbReference type="Proteomes" id="UP000887013"/>
    </source>
</evidence>